<feature type="domain" description="Ubiquitin-like protease family profile" evidence="5">
    <location>
        <begin position="1"/>
        <end position="216"/>
    </location>
</feature>
<reference evidence="7" key="1">
    <citation type="submission" date="2016-06" db="EMBL/GenBank/DDBJ databases">
        <title>Parallel loss of symbiosis genes in relatives of nitrogen-fixing non-legume Parasponia.</title>
        <authorList>
            <person name="Van Velzen R."/>
            <person name="Holmer R."/>
            <person name="Bu F."/>
            <person name="Rutten L."/>
            <person name="Van Zeijl A."/>
            <person name="Liu W."/>
            <person name="Santuari L."/>
            <person name="Cao Q."/>
            <person name="Sharma T."/>
            <person name="Shen D."/>
            <person name="Roswanjaya Y."/>
            <person name="Wardhani T."/>
            <person name="Kalhor M.S."/>
            <person name="Jansen J."/>
            <person name="Van den Hoogen J."/>
            <person name="Gungor B."/>
            <person name="Hartog M."/>
            <person name="Hontelez J."/>
            <person name="Verver J."/>
            <person name="Yang W.-C."/>
            <person name="Schijlen E."/>
            <person name="Repin R."/>
            <person name="Schilthuizen M."/>
            <person name="Schranz E."/>
            <person name="Heidstra R."/>
            <person name="Miyata K."/>
            <person name="Fedorova E."/>
            <person name="Kohlen W."/>
            <person name="Bisseling T."/>
            <person name="Smit S."/>
            <person name="Geurts R."/>
        </authorList>
    </citation>
    <scope>NUCLEOTIDE SEQUENCE [LARGE SCALE GENOMIC DNA]</scope>
    <source>
        <strain evidence="7">cv. RG33-2</strain>
    </source>
</reference>
<name>A0A2P5FBK0_TREOI</name>
<dbReference type="OrthoDB" id="1304502at2759"/>
<proteinExistence type="inferred from homology"/>
<dbReference type="SUPFAM" id="SSF54001">
    <property type="entry name" value="Cysteine proteinases"/>
    <property type="match status" value="1"/>
</dbReference>
<evidence type="ECO:0000259" key="5">
    <source>
        <dbReference type="PROSITE" id="PS50600"/>
    </source>
</evidence>
<dbReference type="EMBL" id="JXTC01000046">
    <property type="protein sequence ID" value="PON95154.1"/>
    <property type="molecule type" value="Genomic_DNA"/>
</dbReference>
<keyword evidence="3" id="KW-0378">Hydrolase</keyword>
<accession>A0A2P5FBK0</accession>
<comment type="similarity">
    <text evidence="1">Belongs to the peptidase C48 family.</text>
</comment>
<dbReference type="AlphaFoldDB" id="A0A2P5FBK0"/>
<sequence>MAITRSGSSSPTPNSKMEASSSILRIRGISMKSKADKGKKVRSKISGTSEKKRSAPDGSNLKNLEKRSKRIKVSDQQPTNMEHVVAEYMSGYKMHCNTCWLNVDHVLIPIYMEEEKHWVLGHLSLRDRCIYVYNSLHSENIDERVEKALEPFCVLLPYFLSLIGFFDSQKDIDFESGSYAKRDVSHPLQIVIVGGLPIQTNNFDSGLFILTFAEYLIHGKAAEIPRNNFDDYIFRNRLSRKCDGLRERPREREREERERLRYLKLGSQGLLRAEESRSSELDERRKSEPSCEQMGITAKEERFLFSLGQWRRWR</sequence>
<keyword evidence="7" id="KW-1185">Reference proteome</keyword>
<feature type="region of interest" description="Disordered" evidence="4">
    <location>
        <begin position="273"/>
        <end position="292"/>
    </location>
</feature>
<evidence type="ECO:0000256" key="1">
    <source>
        <dbReference type="ARBA" id="ARBA00005234"/>
    </source>
</evidence>
<feature type="compositionally biased region" description="Polar residues" evidence="4">
    <location>
        <begin position="1"/>
        <end position="23"/>
    </location>
</feature>
<gene>
    <name evidence="6" type="ORF">TorRG33x02_090460</name>
</gene>
<dbReference type="Proteomes" id="UP000237000">
    <property type="component" value="Unassembled WGS sequence"/>
</dbReference>
<dbReference type="Pfam" id="PF02902">
    <property type="entry name" value="Peptidase_C48"/>
    <property type="match status" value="1"/>
</dbReference>
<evidence type="ECO:0000256" key="2">
    <source>
        <dbReference type="ARBA" id="ARBA00022670"/>
    </source>
</evidence>
<comment type="caution">
    <text evidence="6">The sequence shown here is derived from an EMBL/GenBank/DDBJ whole genome shotgun (WGS) entry which is preliminary data.</text>
</comment>
<dbReference type="InterPro" id="IPR003653">
    <property type="entry name" value="Peptidase_C48_C"/>
</dbReference>
<dbReference type="InterPro" id="IPR038765">
    <property type="entry name" value="Papain-like_cys_pep_sf"/>
</dbReference>
<dbReference type="InParanoid" id="A0A2P5FBK0"/>
<dbReference type="GO" id="GO:0008234">
    <property type="term" value="F:cysteine-type peptidase activity"/>
    <property type="evidence" value="ECO:0007669"/>
    <property type="project" value="InterPro"/>
</dbReference>
<organism evidence="6 7">
    <name type="scientific">Trema orientale</name>
    <name type="common">Charcoal tree</name>
    <name type="synonym">Celtis orientalis</name>
    <dbReference type="NCBI Taxonomy" id="63057"/>
    <lineage>
        <taxon>Eukaryota</taxon>
        <taxon>Viridiplantae</taxon>
        <taxon>Streptophyta</taxon>
        <taxon>Embryophyta</taxon>
        <taxon>Tracheophyta</taxon>
        <taxon>Spermatophyta</taxon>
        <taxon>Magnoliopsida</taxon>
        <taxon>eudicotyledons</taxon>
        <taxon>Gunneridae</taxon>
        <taxon>Pentapetalae</taxon>
        <taxon>rosids</taxon>
        <taxon>fabids</taxon>
        <taxon>Rosales</taxon>
        <taxon>Cannabaceae</taxon>
        <taxon>Trema</taxon>
    </lineage>
</organism>
<keyword evidence="2 6" id="KW-0645">Protease</keyword>
<evidence type="ECO:0000313" key="6">
    <source>
        <dbReference type="EMBL" id="PON95154.1"/>
    </source>
</evidence>
<dbReference type="GO" id="GO:0006508">
    <property type="term" value="P:proteolysis"/>
    <property type="evidence" value="ECO:0007669"/>
    <property type="project" value="UniProtKB-KW"/>
</dbReference>
<dbReference type="Gene3D" id="3.40.395.10">
    <property type="entry name" value="Adenoviral Proteinase, Chain A"/>
    <property type="match status" value="1"/>
</dbReference>
<evidence type="ECO:0000313" key="7">
    <source>
        <dbReference type="Proteomes" id="UP000237000"/>
    </source>
</evidence>
<feature type="region of interest" description="Disordered" evidence="4">
    <location>
        <begin position="1"/>
        <end position="77"/>
    </location>
</feature>
<evidence type="ECO:0000256" key="3">
    <source>
        <dbReference type="ARBA" id="ARBA00022801"/>
    </source>
</evidence>
<dbReference type="PANTHER" id="PTHR31470:SF53">
    <property type="entry name" value="CYSTEINE PROTEINASES SUPERFAMILY PROTEIN-RELATED"/>
    <property type="match status" value="1"/>
</dbReference>
<dbReference type="PANTHER" id="PTHR31470">
    <property type="entry name" value="CYSTEINE PROTEINASES SUPERFAMILY PROTEIN-RELATED-RELATED"/>
    <property type="match status" value="1"/>
</dbReference>
<protein>
    <submittedName>
        <fullName evidence="6">Ulp1 protease family, C-terminal catalytic domain containing protein</fullName>
    </submittedName>
</protein>
<evidence type="ECO:0000256" key="4">
    <source>
        <dbReference type="SAM" id="MobiDB-lite"/>
    </source>
</evidence>
<feature type="compositionally biased region" description="Basic and acidic residues" evidence="4">
    <location>
        <begin position="273"/>
        <end position="289"/>
    </location>
</feature>
<dbReference type="PROSITE" id="PS50600">
    <property type="entry name" value="ULP_PROTEASE"/>
    <property type="match status" value="1"/>
</dbReference>